<evidence type="ECO:0000256" key="8">
    <source>
        <dbReference type="PIRSR" id="PIRSR000615-2"/>
    </source>
</evidence>
<keyword evidence="5 8" id="KW-0067">ATP-binding</keyword>
<dbReference type="InterPro" id="IPR011009">
    <property type="entry name" value="Kinase-like_dom_sf"/>
</dbReference>
<dbReference type="InterPro" id="IPR008266">
    <property type="entry name" value="Tyr_kinase_AS"/>
</dbReference>
<dbReference type="SMART" id="SM00219">
    <property type="entry name" value="TyrKc"/>
    <property type="match status" value="1"/>
</dbReference>
<feature type="binding site" evidence="8">
    <location>
        <position position="162"/>
    </location>
    <ligand>
        <name>ATP</name>
        <dbReference type="ChEBI" id="CHEBI:30616"/>
    </ligand>
</feature>
<dbReference type="PROSITE" id="PS50011">
    <property type="entry name" value="PROTEIN_KINASE_DOM"/>
    <property type="match status" value="1"/>
</dbReference>
<feature type="domain" description="Protein kinase" evidence="10">
    <location>
        <begin position="1"/>
        <end position="295"/>
    </location>
</feature>
<evidence type="ECO:0000313" key="11">
    <source>
        <dbReference type="EMBL" id="KAK2142942.1"/>
    </source>
</evidence>
<protein>
    <recommendedName>
        <fullName evidence="10">Protein kinase domain-containing protein</fullName>
    </recommendedName>
</protein>
<evidence type="ECO:0000256" key="5">
    <source>
        <dbReference type="ARBA" id="ARBA00022840"/>
    </source>
</evidence>
<accession>A0AAD9MRD0</accession>
<keyword evidence="3 8" id="KW-0547">Nucleotide-binding</keyword>
<dbReference type="AlphaFoldDB" id="A0AAD9MRD0"/>
<evidence type="ECO:0000256" key="4">
    <source>
        <dbReference type="ARBA" id="ARBA00022777"/>
    </source>
</evidence>
<dbReference type="GO" id="GO:0005524">
    <property type="term" value="F:ATP binding"/>
    <property type="evidence" value="ECO:0007669"/>
    <property type="project" value="UniProtKB-KW"/>
</dbReference>
<dbReference type="PANTHER" id="PTHR24416:SF620">
    <property type="entry name" value="TYROSINE-PROTEIN KINASE RECEPTOR TORSO"/>
    <property type="match status" value="1"/>
</dbReference>
<feature type="active site" description="Proton acceptor" evidence="7">
    <location>
        <position position="158"/>
    </location>
</feature>
<keyword evidence="2" id="KW-0808">Transferase</keyword>
<dbReference type="InterPro" id="IPR001245">
    <property type="entry name" value="Ser-Thr/Tyr_kinase_cat_dom"/>
</dbReference>
<dbReference type="Proteomes" id="UP001208570">
    <property type="component" value="Unassembled WGS sequence"/>
</dbReference>
<comment type="caution">
    <text evidence="11">The sequence shown here is derived from an EMBL/GenBank/DDBJ whole genome shotgun (WGS) entry which is preliminary data.</text>
</comment>
<dbReference type="PANTHER" id="PTHR24416">
    <property type="entry name" value="TYROSINE-PROTEIN KINASE RECEPTOR"/>
    <property type="match status" value="1"/>
</dbReference>
<feature type="binding site" evidence="9">
    <location>
        <position position="176"/>
    </location>
    <ligand>
        <name>Mg(2+)</name>
        <dbReference type="ChEBI" id="CHEBI:18420"/>
    </ligand>
</feature>
<dbReference type="Pfam" id="PF07714">
    <property type="entry name" value="PK_Tyr_Ser-Thr"/>
    <property type="match status" value="1"/>
</dbReference>
<dbReference type="GO" id="GO:0007169">
    <property type="term" value="P:cell surface receptor protein tyrosine kinase signaling pathway"/>
    <property type="evidence" value="ECO:0007669"/>
    <property type="project" value="TreeGrafter"/>
</dbReference>
<gene>
    <name evidence="11" type="ORF">LSH36_895g01037</name>
</gene>
<feature type="binding site" evidence="9">
    <location>
        <position position="163"/>
    </location>
    <ligand>
        <name>Mg(2+)</name>
        <dbReference type="ChEBI" id="CHEBI:18420"/>
    </ligand>
</feature>
<keyword evidence="9" id="KW-0479">Metal-binding</keyword>
<dbReference type="SUPFAM" id="SSF56112">
    <property type="entry name" value="Protein kinase-like (PK-like)"/>
    <property type="match status" value="1"/>
</dbReference>
<dbReference type="GO" id="GO:0005886">
    <property type="term" value="C:plasma membrane"/>
    <property type="evidence" value="ECO:0007669"/>
    <property type="project" value="TreeGrafter"/>
</dbReference>
<name>A0AAD9MRD0_9ANNE</name>
<organism evidence="11 12">
    <name type="scientific">Paralvinella palmiformis</name>
    <dbReference type="NCBI Taxonomy" id="53620"/>
    <lineage>
        <taxon>Eukaryota</taxon>
        <taxon>Metazoa</taxon>
        <taxon>Spiralia</taxon>
        <taxon>Lophotrochozoa</taxon>
        <taxon>Annelida</taxon>
        <taxon>Polychaeta</taxon>
        <taxon>Sedentaria</taxon>
        <taxon>Canalipalpata</taxon>
        <taxon>Terebellida</taxon>
        <taxon>Terebelliformia</taxon>
        <taxon>Alvinellidae</taxon>
        <taxon>Paralvinella</taxon>
    </lineage>
</organism>
<dbReference type="InterPro" id="IPR020635">
    <property type="entry name" value="Tyr_kinase_cat_dom"/>
</dbReference>
<evidence type="ECO:0000256" key="1">
    <source>
        <dbReference type="ARBA" id="ARBA00022553"/>
    </source>
</evidence>
<dbReference type="PIRSF" id="PIRSF000615">
    <property type="entry name" value="TyrPK_CSF1-R"/>
    <property type="match status" value="1"/>
</dbReference>
<dbReference type="GO" id="GO:0004714">
    <property type="term" value="F:transmembrane receptor protein tyrosine kinase activity"/>
    <property type="evidence" value="ECO:0007669"/>
    <property type="project" value="TreeGrafter"/>
</dbReference>
<keyword evidence="9" id="KW-0460">Magnesium</keyword>
<reference evidence="11" key="1">
    <citation type="journal article" date="2023" name="Mol. Biol. Evol.">
        <title>Third-Generation Sequencing Reveals the Adaptive Role of the Epigenome in Three Deep-Sea Polychaetes.</title>
        <authorList>
            <person name="Perez M."/>
            <person name="Aroh O."/>
            <person name="Sun Y."/>
            <person name="Lan Y."/>
            <person name="Juniper S.K."/>
            <person name="Young C.R."/>
            <person name="Angers B."/>
            <person name="Qian P.Y."/>
        </authorList>
    </citation>
    <scope>NUCLEOTIDE SEQUENCE</scope>
    <source>
        <strain evidence="11">P08H-3</strain>
    </source>
</reference>
<keyword evidence="6" id="KW-0829">Tyrosine-protein kinase</keyword>
<evidence type="ECO:0000259" key="10">
    <source>
        <dbReference type="PROSITE" id="PS50011"/>
    </source>
</evidence>
<evidence type="ECO:0000256" key="7">
    <source>
        <dbReference type="PIRSR" id="PIRSR000615-1"/>
    </source>
</evidence>
<keyword evidence="4" id="KW-0418">Kinase</keyword>
<dbReference type="FunFam" id="1.10.510.10:FF:000554">
    <property type="entry name" value="Predicted protein"/>
    <property type="match status" value="1"/>
</dbReference>
<dbReference type="InterPro" id="IPR050122">
    <property type="entry name" value="RTK"/>
</dbReference>
<dbReference type="InterPro" id="IPR000719">
    <property type="entry name" value="Prot_kinase_dom"/>
</dbReference>
<dbReference type="PROSITE" id="PS00109">
    <property type="entry name" value="PROTEIN_KINASE_TYR"/>
    <property type="match status" value="1"/>
</dbReference>
<dbReference type="Gene3D" id="1.10.510.10">
    <property type="entry name" value="Transferase(Phosphotransferase) domain 1"/>
    <property type="match status" value="2"/>
</dbReference>
<evidence type="ECO:0000256" key="6">
    <source>
        <dbReference type="ARBA" id="ARBA00023137"/>
    </source>
</evidence>
<keyword evidence="12" id="KW-1185">Reference proteome</keyword>
<sequence>MNLLGRHPNIVSMIACCTTTPNICLIMDYCSKGDLHRFLRKLREQYAPTLNLEASGCHSDIYAKSRDGIIGGFVRTNYRNDDDPSYANVPEGSHKSTKDVQGTSPMVLSCQYVNVPNASSLGKADMIDDISEKRLLSFARQIATGMEYLAHKKFVHRDLAARNILVCEGDVIKISDFGLTRDIYENSLYHKSTSGKLPIKWMSIEAMFDQIYTTQSDVWSFGVVLWEIVTLGGSPYPGIHGHELFPLLKEGYRMEQPENCNSQLIDGEEDQLSVHSLYSRPTGVGEAATGLATVT</sequence>
<proteinExistence type="predicted"/>
<dbReference type="CDD" id="cd00192">
    <property type="entry name" value="PTKc"/>
    <property type="match status" value="1"/>
</dbReference>
<evidence type="ECO:0000256" key="2">
    <source>
        <dbReference type="ARBA" id="ARBA00022679"/>
    </source>
</evidence>
<dbReference type="GO" id="GO:0043235">
    <property type="term" value="C:receptor complex"/>
    <property type="evidence" value="ECO:0007669"/>
    <property type="project" value="TreeGrafter"/>
</dbReference>
<dbReference type="GO" id="GO:0046872">
    <property type="term" value="F:metal ion binding"/>
    <property type="evidence" value="ECO:0007669"/>
    <property type="project" value="UniProtKB-KW"/>
</dbReference>
<evidence type="ECO:0000256" key="9">
    <source>
        <dbReference type="PIRSR" id="PIRSR000615-3"/>
    </source>
</evidence>
<dbReference type="EMBL" id="JAODUP010000895">
    <property type="protein sequence ID" value="KAK2142942.1"/>
    <property type="molecule type" value="Genomic_DNA"/>
</dbReference>
<evidence type="ECO:0000313" key="12">
    <source>
        <dbReference type="Proteomes" id="UP001208570"/>
    </source>
</evidence>
<evidence type="ECO:0000256" key="3">
    <source>
        <dbReference type="ARBA" id="ARBA00022741"/>
    </source>
</evidence>
<keyword evidence="1" id="KW-0597">Phosphoprotein</keyword>